<name>A0A6C0ISI9_9ZZZZ</name>
<evidence type="ECO:0000313" key="1">
    <source>
        <dbReference type="EMBL" id="QHT96178.1"/>
    </source>
</evidence>
<reference evidence="1" key="1">
    <citation type="journal article" date="2020" name="Nature">
        <title>Giant virus diversity and host interactions through global metagenomics.</title>
        <authorList>
            <person name="Schulz F."/>
            <person name="Roux S."/>
            <person name="Paez-Espino D."/>
            <person name="Jungbluth S."/>
            <person name="Walsh D.A."/>
            <person name="Denef V.J."/>
            <person name="McMahon K.D."/>
            <person name="Konstantinidis K.T."/>
            <person name="Eloe-Fadrosh E.A."/>
            <person name="Kyrpides N.C."/>
            <person name="Woyke T."/>
        </authorList>
    </citation>
    <scope>NUCLEOTIDE SEQUENCE</scope>
    <source>
        <strain evidence="1">GVMAG-M-3300024302-11</strain>
    </source>
</reference>
<dbReference type="EMBL" id="MN740254">
    <property type="protein sequence ID" value="QHT96178.1"/>
    <property type="molecule type" value="Genomic_DNA"/>
</dbReference>
<proteinExistence type="predicted"/>
<protein>
    <submittedName>
        <fullName evidence="1">Uncharacterized protein</fullName>
    </submittedName>
</protein>
<dbReference type="AlphaFoldDB" id="A0A6C0ISI9"/>
<accession>A0A6C0ISI9</accession>
<organism evidence="1">
    <name type="scientific">viral metagenome</name>
    <dbReference type="NCBI Taxonomy" id="1070528"/>
    <lineage>
        <taxon>unclassified sequences</taxon>
        <taxon>metagenomes</taxon>
        <taxon>organismal metagenomes</taxon>
    </lineage>
</organism>
<sequence>MYSIIMKVVHSSIKYYWKDDILSVLKLNSNKYSLLEIENKLVSMYSSTKDTKPKKYHKKNMYISYDKHLWNVLNYSSYRCKLRISIVMNSITKFIINNDRPKTKFFSSDFDFYQLNNDEINSILNNL</sequence>